<geneLocation type="mitochondrion" evidence="14"/>
<evidence type="ECO:0000256" key="5">
    <source>
        <dbReference type="ARBA" id="ARBA00022547"/>
    </source>
</evidence>
<gene>
    <name evidence="14" type="primary">ATP8</name>
</gene>
<dbReference type="GO" id="GO:0015986">
    <property type="term" value="P:proton motive force-driven ATP synthesis"/>
    <property type="evidence" value="ECO:0007669"/>
    <property type="project" value="InterPro"/>
</dbReference>
<evidence type="ECO:0000256" key="2">
    <source>
        <dbReference type="ARBA" id="ARBA00008892"/>
    </source>
</evidence>
<evidence type="ECO:0000256" key="4">
    <source>
        <dbReference type="ARBA" id="ARBA00022448"/>
    </source>
</evidence>
<dbReference type="Pfam" id="PF00895">
    <property type="entry name" value="ATP-synt_8"/>
    <property type="match status" value="1"/>
</dbReference>
<evidence type="ECO:0000256" key="10">
    <source>
        <dbReference type="ARBA" id="ARBA00023128"/>
    </source>
</evidence>
<dbReference type="GO" id="GO:0015078">
    <property type="term" value="F:proton transmembrane transporter activity"/>
    <property type="evidence" value="ECO:0007669"/>
    <property type="project" value="InterPro"/>
</dbReference>
<evidence type="ECO:0000256" key="11">
    <source>
        <dbReference type="ARBA" id="ARBA00023136"/>
    </source>
</evidence>
<keyword evidence="4 12" id="KW-0813">Transport</keyword>
<evidence type="ECO:0000256" key="9">
    <source>
        <dbReference type="ARBA" id="ARBA00023065"/>
    </source>
</evidence>
<dbReference type="EMBL" id="KX161856">
    <property type="protein sequence ID" value="APB02768.1"/>
    <property type="molecule type" value="Genomic_DNA"/>
</dbReference>
<keyword evidence="7 12" id="KW-0375">Hydrogen ion transport</keyword>
<proteinExistence type="inferred from homology"/>
<keyword evidence="10 12" id="KW-0496">Mitochondrion</keyword>
<dbReference type="GO" id="GO:0031966">
    <property type="term" value="C:mitochondrial membrane"/>
    <property type="evidence" value="ECO:0007669"/>
    <property type="project" value="UniProtKB-SubCell"/>
</dbReference>
<sequence length="53" mass="6399">MPQMAPLNWLTLLVFFIMIFLILNSFNFYTFLYHHKSEKMPIKSSAKTNWKCL</sequence>
<dbReference type="InterPro" id="IPR001421">
    <property type="entry name" value="ATP8_metazoa"/>
</dbReference>
<evidence type="ECO:0000256" key="8">
    <source>
        <dbReference type="ARBA" id="ARBA00022989"/>
    </source>
</evidence>
<keyword evidence="6 12" id="KW-0812">Transmembrane</keyword>
<keyword evidence="11 13" id="KW-0472">Membrane</keyword>
<comment type="subcellular location">
    <subcellularLocation>
        <location evidence="1 12">Mitochondrion membrane</location>
        <topology evidence="1 12">Single-pass membrane protein</topology>
    </subcellularLocation>
</comment>
<evidence type="ECO:0000256" key="7">
    <source>
        <dbReference type="ARBA" id="ARBA00022781"/>
    </source>
</evidence>
<reference evidence="14" key="1">
    <citation type="journal article" date="2017" name="BMC Genomics">
        <title>Mitochondrial genomes of blister beetles (Coleoptera, Meloidae) and two large intergenic spacers in Hycleus genera.</title>
        <authorList>
            <person name="Du C."/>
            <person name="Zhang L."/>
            <person name="Lu T."/>
            <person name="Ma J."/>
            <person name="Zeng C."/>
            <person name="Yue B."/>
            <person name="Zhang X."/>
        </authorList>
    </citation>
    <scope>NUCLEOTIDE SEQUENCE</scope>
</reference>
<protein>
    <recommendedName>
        <fullName evidence="12">ATP synthase complex subunit 8</fullName>
    </recommendedName>
</protein>
<keyword evidence="5 12" id="KW-0138">CF(0)</keyword>
<evidence type="ECO:0000256" key="6">
    <source>
        <dbReference type="ARBA" id="ARBA00022692"/>
    </source>
</evidence>
<evidence type="ECO:0000313" key="14">
    <source>
        <dbReference type="EMBL" id="APB02768.1"/>
    </source>
</evidence>
<organism evidence="14">
    <name type="scientific">Hycleus cichorii</name>
    <dbReference type="NCBI Taxonomy" id="1270216"/>
    <lineage>
        <taxon>Eukaryota</taxon>
        <taxon>Metazoa</taxon>
        <taxon>Ecdysozoa</taxon>
        <taxon>Arthropoda</taxon>
        <taxon>Hexapoda</taxon>
        <taxon>Insecta</taxon>
        <taxon>Pterygota</taxon>
        <taxon>Neoptera</taxon>
        <taxon>Endopterygota</taxon>
        <taxon>Coleoptera</taxon>
        <taxon>Polyphaga</taxon>
        <taxon>Cucujiformia</taxon>
        <taxon>Meloidae</taxon>
        <taxon>Meloinae</taxon>
        <taxon>Hycleus</taxon>
    </lineage>
</organism>
<name>A0A343A7B4_9CUCU</name>
<evidence type="ECO:0000256" key="12">
    <source>
        <dbReference type="RuleBase" id="RU003661"/>
    </source>
</evidence>
<dbReference type="AlphaFoldDB" id="A0A343A7B4"/>
<keyword evidence="9 12" id="KW-0406">Ion transport</keyword>
<feature type="transmembrane region" description="Helical" evidence="13">
    <location>
        <begin position="12"/>
        <end position="33"/>
    </location>
</feature>
<accession>A0A343A7B4</accession>
<comment type="similarity">
    <text evidence="2 12">Belongs to the ATPase protein 8 family.</text>
</comment>
<evidence type="ECO:0000256" key="3">
    <source>
        <dbReference type="ARBA" id="ARBA00011291"/>
    </source>
</evidence>
<comment type="subunit">
    <text evidence="3">F-type ATPases have 2 components, CF(1) - the catalytic core - and CF(0) - the membrane proton channel.</text>
</comment>
<evidence type="ECO:0000256" key="13">
    <source>
        <dbReference type="SAM" id="Phobius"/>
    </source>
</evidence>
<keyword evidence="8 13" id="KW-1133">Transmembrane helix</keyword>
<dbReference type="GO" id="GO:0045259">
    <property type="term" value="C:proton-transporting ATP synthase complex"/>
    <property type="evidence" value="ECO:0007669"/>
    <property type="project" value="UniProtKB-KW"/>
</dbReference>
<evidence type="ECO:0000256" key="1">
    <source>
        <dbReference type="ARBA" id="ARBA00004304"/>
    </source>
</evidence>